<sequence>MLDHLDGSIPKPDQFLTAETGIQAVNPEFLVWSKKDKALLSLLYSTCSSSVLAMVVGKSSSQEVWNTLEERFTSTARSSVLNLKLELQSIKKSGNESVSSYLQRIKSVRDKLSAVGVHSDQEELTHVILKGLPKEYAPFASAIRTRDTVLSLERLTVLLQTEEQSMNEITDSLPNSALAMFVSHNKPHFNGNQGSNRGRGRNSYSRGRGRNSSFNQSFSSPNPSSQYVPQYQQQQQISSTTQSPQATYQGKNERPTCQICWKMGHYAIDCYNRMNFAYQGKNPTTKLAAMASASNLHYTQGAETWLTDTGATDHITANANNLSPQAPYQGQEQVSVGNGQNLPIQNIDNNCSCYFDAKKLLIQDLPTGRLLYKGQSSNGVYPIHTVPNSKSVIEHCHHCLAGKMHQLPFPISNKTVTSPFELIHADLWGPAPVTVSNCFRFYLVFVDEFTKFTWVYLLKHKSDTFQVFTQFRAMIETQFSLPIKILRTDCGGEFLSTPFNQFCSSKGIIHQLSCPHTPQQNGVAERKHRHLVQCALALLSQSKLPLSYWSYAISTAAHIINKLPTPNLGNQSPWDALYQVAPDLSHLRTFGCECFPLLTPYNSHKLLPKTTPCVFLGYPLHTKGYYCLDPITHRLYTSRHVLFNETVFPGLSHPKVCSPTLSTSSNINSWLNILQLQHSCSHNPVLPFSPGSSQLSTGFCPNTTDHVSAPATDLISPLNRSTDTHISTGLCPNPTGTVSAPIIDLLSPLTRPIDTHVSSLDSLTLPTGPIDFAVPEPTATPASSTTATPASSSPVPLLTTAPTPVPEPISTDIPLPNPISHPMQTRSKNGIVKPKLTYAALVDYTLTEPPSYTVASKHSKWCTAMDEEFQALQQQATWTLVPLPDSKNVVGCKWVYKLKHHSDGSIARYKARLVAKGFHQQYGVDFEETFSPVIKPPTVRLVLSLAVSLNWPLRQLDVKNAFLHGTLKEEVYMTQPQGYIDPAHSDYVCKLQKSIYGLKQAPRAWFESFTTQLLHLGFLASSADSSLFIYKDNQVIAYLLLYVDDIVLTSNTPSFLDHLIHQLNSIFDLKDLGSLHYFLGLQITKSSSSLCITQSKYAQDLLTKHHMLDCKPASSPSCPNVRLSVHDGDLLPDPHAYRSMVGALHYLTFTRPRYLLCCASVYTDADWASDPDDRRSTSGFLVYLGNNAITWSAKKQPTVSRSSTESEYRALAIASAETCWVRSLLQDLGIYLTDPPILWCDNVSALAIASNPVFHARTKHIEVDFHFVRERVLRKDLVVKFVSTVDQLADIFTKSLPTHRFLELRRNLTVNVPKIEGG</sequence>
<evidence type="ECO:0000256" key="3">
    <source>
        <dbReference type="SAM" id="MobiDB-lite"/>
    </source>
</evidence>
<evidence type="ECO:0000313" key="5">
    <source>
        <dbReference type="EMBL" id="SPC98810.1"/>
    </source>
</evidence>
<proteinExistence type="predicted"/>
<dbReference type="InterPro" id="IPR043502">
    <property type="entry name" value="DNA/RNA_pol_sf"/>
</dbReference>
<dbReference type="PANTHER" id="PTHR42648:SF26">
    <property type="entry name" value="INTEGRASE CATALYTIC DOMAIN-CONTAINING PROTEIN"/>
    <property type="match status" value="1"/>
</dbReference>
<dbReference type="SUPFAM" id="SSF56672">
    <property type="entry name" value="DNA/RNA polymerases"/>
    <property type="match status" value="1"/>
</dbReference>
<gene>
    <name evidence="5" type="ORF">FSB_LOCUS26692</name>
</gene>
<dbReference type="Gene3D" id="3.30.420.10">
    <property type="entry name" value="Ribonuclease H-like superfamily/Ribonuclease H"/>
    <property type="match status" value="1"/>
</dbReference>
<organism evidence="5">
    <name type="scientific">Fagus sylvatica</name>
    <name type="common">Beechnut</name>
    <dbReference type="NCBI Taxonomy" id="28930"/>
    <lineage>
        <taxon>Eukaryota</taxon>
        <taxon>Viridiplantae</taxon>
        <taxon>Streptophyta</taxon>
        <taxon>Embryophyta</taxon>
        <taxon>Tracheophyta</taxon>
        <taxon>Spermatophyta</taxon>
        <taxon>Magnoliopsida</taxon>
        <taxon>eudicotyledons</taxon>
        <taxon>Gunneridae</taxon>
        <taxon>Pentapetalae</taxon>
        <taxon>rosids</taxon>
        <taxon>fabids</taxon>
        <taxon>Fagales</taxon>
        <taxon>Fagaceae</taxon>
        <taxon>Fagus</taxon>
    </lineage>
</organism>
<dbReference type="PROSITE" id="PS50994">
    <property type="entry name" value="INTEGRASE"/>
    <property type="match status" value="1"/>
</dbReference>
<dbReference type="GO" id="GO:0015074">
    <property type="term" value="P:DNA integration"/>
    <property type="evidence" value="ECO:0007669"/>
    <property type="project" value="InterPro"/>
</dbReference>
<accession>A0A2N9GHB2</accession>
<dbReference type="Pfam" id="PF25597">
    <property type="entry name" value="SH3_retrovirus"/>
    <property type="match status" value="1"/>
</dbReference>
<reference evidence="5" key="1">
    <citation type="submission" date="2018-02" db="EMBL/GenBank/DDBJ databases">
        <authorList>
            <person name="Cohen D.B."/>
            <person name="Kent A.D."/>
        </authorList>
    </citation>
    <scope>NUCLEOTIDE SEQUENCE</scope>
</reference>
<feature type="region of interest" description="Disordered" evidence="3">
    <location>
        <begin position="185"/>
        <end position="250"/>
    </location>
</feature>
<dbReference type="Pfam" id="PF00665">
    <property type="entry name" value="rve"/>
    <property type="match status" value="1"/>
</dbReference>
<dbReference type="PANTHER" id="PTHR42648">
    <property type="entry name" value="TRANSPOSASE, PUTATIVE-RELATED"/>
    <property type="match status" value="1"/>
</dbReference>
<dbReference type="Pfam" id="PF14223">
    <property type="entry name" value="Retrotran_gag_2"/>
    <property type="match status" value="1"/>
</dbReference>
<dbReference type="GO" id="GO:0008270">
    <property type="term" value="F:zinc ion binding"/>
    <property type="evidence" value="ECO:0007669"/>
    <property type="project" value="InterPro"/>
</dbReference>
<dbReference type="InterPro" id="IPR036875">
    <property type="entry name" value="Znf_CCHC_sf"/>
</dbReference>
<keyword evidence="1" id="KW-0479">Metal-binding</keyword>
<dbReference type="EMBL" id="OIVN01001902">
    <property type="protein sequence ID" value="SPC98810.1"/>
    <property type="molecule type" value="Genomic_DNA"/>
</dbReference>
<feature type="region of interest" description="Disordered" evidence="3">
    <location>
        <begin position="774"/>
        <end position="796"/>
    </location>
</feature>
<dbReference type="GO" id="GO:0016787">
    <property type="term" value="F:hydrolase activity"/>
    <property type="evidence" value="ECO:0007669"/>
    <property type="project" value="UniProtKB-KW"/>
</dbReference>
<dbReference type="InterPro" id="IPR036397">
    <property type="entry name" value="RNaseH_sf"/>
</dbReference>
<dbReference type="SUPFAM" id="SSF53098">
    <property type="entry name" value="Ribonuclease H-like"/>
    <property type="match status" value="1"/>
</dbReference>
<protein>
    <recommendedName>
        <fullName evidence="4">Integrase catalytic domain-containing protein</fullName>
    </recommendedName>
</protein>
<dbReference type="InterPro" id="IPR012337">
    <property type="entry name" value="RNaseH-like_sf"/>
</dbReference>
<dbReference type="InterPro" id="IPR057670">
    <property type="entry name" value="SH3_retrovirus"/>
</dbReference>
<dbReference type="InterPro" id="IPR039537">
    <property type="entry name" value="Retrotran_Ty1/copia-like"/>
</dbReference>
<evidence type="ECO:0000259" key="4">
    <source>
        <dbReference type="PROSITE" id="PS50994"/>
    </source>
</evidence>
<dbReference type="GO" id="GO:0003676">
    <property type="term" value="F:nucleic acid binding"/>
    <property type="evidence" value="ECO:0007669"/>
    <property type="project" value="InterPro"/>
</dbReference>
<evidence type="ECO:0000256" key="2">
    <source>
        <dbReference type="ARBA" id="ARBA00022801"/>
    </source>
</evidence>
<keyword evidence="2" id="KW-0378">Hydrolase</keyword>
<dbReference type="SUPFAM" id="SSF57756">
    <property type="entry name" value="Retrovirus zinc finger-like domains"/>
    <property type="match status" value="1"/>
</dbReference>
<evidence type="ECO:0000256" key="1">
    <source>
        <dbReference type="ARBA" id="ARBA00022723"/>
    </source>
</evidence>
<name>A0A2N9GHB2_FAGSY</name>
<feature type="compositionally biased region" description="Low complexity" evidence="3">
    <location>
        <begin position="189"/>
        <end position="245"/>
    </location>
</feature>
<dbReference type="Pfam" id="PF07727">
    <property type="entry name" value="RVT_2"/>
    <property type="match status" value="1"/>
</dbReference>
<dbReference type="InterPro" id="IPR001584">
    <property type="entry name" value="Integrase_cat-core"/>
</dbReference>
<feature type="domain" description="Integrase catalytic" evidence="4">
    <location>
        <begin position="415"/>
        <end position="581"/>
    </location>
</feature>
<dbReference type="InterPro" id="IPR013103">
    <property type="entry name" value="RVT_2"/>
</dbReference>
<dbReference type="CDD" id="cd09272">
    <property type="entry name" value="RNase_HI_RT_Ty1"/>
    <property type="match status" value="1"/>
</dbReference>